<dbReference type="Pfam" id="PF07082">
    <property type="entry name" value="DUF1350"/>
    <property type="match status" value="1"/>
</dbReference>
<dbReference type="AlphaFoldDB" id="B7K1H0"/>
<name>B7K1H0_RIPO1</name>
<dbReference type="STRING" id="41431.PCC8801_3548"/>
<sequence>MEWQDISGSSILIPPYPIAIIHFLGGAFVGTAPNLTYRWLLEQLGQSGYAIIATPFVNTLDHLAIARSVLNRFENILDRLQTQNIIKQRYLPIYGMGHSLGCKIHLLIGSLFEVERAGNILISFNNYPVRRAIPFLEQIDIDNSLNLEFTPCPEETQTIIAKDYDIRRNLLIKFRKDTIDQTLILQPLLEERFPNMISLLNLPGNHLTPLGQELNWEAGEVFTPLDAVGQWVKQNLSRDLYGLKQEVLRWLNPGQSALINS</sequence>
<protein>
    <recommendedName>
        <fullName evidence="3">DUF1350 domain-containing protein</fullName>
    </recommendedName>
</protein>
<dbReference type="RefSeq" id="WP_012596770.1">
    <property type="nucleotide sequence ID" value="NC_011726.1"/>
</dbReference>
<proteinExistence type="predicted"/>
<dbReference type="HOGENOM" id="CLU_047079_1_0_3"/>
<dbReference type="PANTHER" id="PTHR34127">
    <property type="entry name" value="OS04G0405600 PROTEIN"/>
    <property type="match status" value="1"/>
</dbReference>
<dbReference type="EMBL" id="CP001287">
    <property type="protein sequence ID" value="ACK67512.1"/>
    <property type="molecule type" value="Genomic_DNA"/>
</dbReference>
<dbReference type="ESTHER" id="cyap8-b7k1h0">
    <property type="family name" value="Duf_1350"/>
</dbReference>
<dbReference type="PANTHER" id="PTHR34127:SF1">
    <property type="entry name" value="OS04G0405600 PROTEIN"/>
    <property type="match status" value="1"/>
</dbReference>
<dbReference type="SUPFAM" id="SSF53474">
    <property type="entry name" value="alpha/beta-Hydrolases"/>
    <property type="match status" value="1"/>
</dbReference>
<evidence type="ECO:0000313" key="1">
    <source>
        <dbReference type="EMBL" id="ACK67512.1"/>
    </source>
</evidence>
<dbReference type="InterPro" id="IPR029058">
    <property type="entry name" value="AB_hydrolase_fold"/>
</dbReference>
<reference evidence="2" key="1">
    <citation type="journal article" date="2011" name="MBio">
        <title>Novel metabolic attributes of the genus Cyanothece, comprising a group of unicellular nitrogen-fixing Cyanobacteria.</title>
        <authorList>
            <person name="Bandyopadhyay A."/>
            <person name="Elvitigala T."/>
            <person name="Welsh E."/>
            <person name="Stockel J."/>
            <person name="Liberton M."/>
            <person name="Min H."/>
            <person name="Sherman L.A."/>
            <person name="Pakrasi H.B."/>
        </authorList>
    </citation>
    <scope>NUCLEOTIDE SEQUENCE [LARGE SCALE GENOMIC DNA]</scope>
    <source>
        <strain evidence="2">PCC 8801</strain>
    </source>
</reference>
<evidence type="ECO:0000313" key="2">
    <source>
        <dbReference type="Proteomes" id="UP000008204"/>
    </source>
</evidence>
<dbReference type="OrthoDB" id="516598at2"/>
<dbReference type="Proteomes" id="UP000008204">
    <property type="component" value="Chromosome"/>
</dbReference>
<accession>B7K1H0</accession>
<dbReference type="eggNOG" id="COG1073">
    <property type="taxonomic scope" value="Bacteria"/>
</dbReference>
<keyword evidence="2" id="KW-1185">Reference proteome</keyword>
<evidence type="ECO:0008006" key="3">
    <source>
        <dbReference type="Google" id="ProtNLM"/>
    </source>
</evidence>
<dbReference type="InterPro" id="IPR010765">
    <property type="entry name" value="DUF1350"/>
</dbReference>
<dbReference type="KEGG" id="cyp:PCC8801_3548"/>
<gene>
    <name evidence="1" type="ordered locus">PCC8801_3548</name>
</gene>
<organism evidence="1 2">
    <name type="scientific">Rippkaea orientalis (strain PCC 8801 / RF-1)</name>
    <name type="common">Cyanothece sp. (strain PCC 8801)</name>
    <dbReference type="NCBI Taxonomy" id="41431"/>
    <lineage>
        <taxon>Bacteria</taxon>
        <taxon>Bacillati</taxon>
        <taxon>Cyanobacteriota</taxon>
        <taxon>Cyanophyceae</taxon>
        <taxon>Oscillatoriophycideae</taxon>
        <taxon>Chroococcales</taxon>
        <taxon>Aphanothecaceae</taxon>
        <taxon>Rippkaea</taxon>
        <taxon>Rippkaea orientalis</taxon>
    </lineage>
</organism>